<proteinExistence type="predicted"/>
<dbReference type="OrthoDB" id="522106at2759"/>
<dbReference type="AlphaFoldDB" id="A0A060RSF3"/>
<name>A0A060RSF3_PLARE</name>
<dbReference type="FunFam" id="3.40.50.300:FF:002626">
    <property type="entry name" value="Adenylate kinase-like protein 2"/>
    <property type="match status" value="1"/>
</dbReference>
<dbReference type="Proteomes" id="UP000027581">
    <property type="component" value="Unassembled WGS sequence"/>
</dbReference>
<reference evidence="1" key="2">
    <citation type="submission" date="2014-05" db="EMBL/GenBank/DDBJ databases">
        <title>The genome sequences of chimpanzee malaria parasites reveal the path to human adaptation.</title>
        <authorList>
            <person name="Otto T.D."/>
            <person name="Rayner J.C."/>
            <person name="Boehme U."/>
            <person name="Pain A."/>
            <person name="Spottiswoode N."/>
            <person name="Sanders M."/>
            <person name="Quail M."/>
            <person name="Ollomo B."/>
            <person name="Renaud F."/>
            <person name="Thomas A.W."/>
            <person name="Prugnolle F."/>
            <person name="Conway D.J."/>
            <person name="Newbold C."/>
            <person name="Berriman M."/>
        </authorList>
    </citation>
    <scope>NUCLEOTIDE SEQUENCE [LARGE SCALE GENOMIC DNA]</scope>
    <source>
        <strain evidence="1">CDC</strain>
    </source>
</reference>
<dbReference type="VEuPathDB" id="PlasmoDB:PRCDC_0929900"/>
<evidence type="ECO:0000313" key="4">
    <source>
        <dbReference type="Proteomes" id="UP000240500"/>
    </source>
</evidence>
<protein>
    <submittedName>
        <fullName evidence="1 2">Adenylate kinase-like protein 2</fullName>
    </submittedName>
</protein>
<reference evidence="2 4" key="3">
    <citation type="submission" date="2016-09" db="EMBL/GenBank/DDBJ databases">
        <authorList>
            <consortium name="Pathogen Informatics"/>
        </authorList>
    </citation>
    <scope>NUCLEOTIDE SEQUENCE [LARGE SCALE GENOMIC DNA]</scope>
</reference>
<sequence length="264" mass="31224">METLLHSEILKKYKEETNEYIKKKNVEKLFDIILKNVLINKPDNIYLYIYNNIYSFLLNKIFIMGPPVLKITSMLSSHISESFNYYHISLPMLIQQYKLNKGESSNNKIIVNDEIISFILKENINNLDSKKKKGYIVEGYPNNNLQAYNCLKYLPSHVFVLYADEEYIYKKYEEENDIVIFSYTQKKDYDINESYEINDMDVKPLKDQVLSYIRNISDMLTILGTNKKVLNLQDFNDQMLIDHVKNEVSKNKDEWDSTLNGDII</sequence>
<dbReference type="EMBL" id="HG810770">
    <property type="protein sequence ID" value="CDO64378.1"/>
    <property type="molecule type" value="Genomic_DNA"/>
</dbReference>
<dbReference type="SUPFAM" id="SSF52540">
    <property type="entry name" value="P-loop containing nucleoside triphosphate hydrolases"/>
    <property type="match status" value="1"/>
</dbReference>
<evidence type="ECO:0000313" key="2">
    <source>
        <dbReference type="EMBL" id="SOV79045.1"/>
    </source>
</evidence>
<evidence type="ECO:0000313" key="3">
    <source>
        <dbReference type="Proteomes" id="UP000027581"/>
    </source>
</evidence>
<accession>A0A060RSF3</accession>
<keyword evidence="1" id="KW-0418">Kinase</keyword>
<dbReference type="Gene3D" id="3.40.50.300">
    <property type="entry name" value="P-loop containing nucleotide triphosphate hydrolases"/>
    <property type="match status" value="1"/>
</dbReference>
<gene>
    <name evidence="1" type="primary">AKLP2</name>
    <name evidence="1" type="ORF">PRCDC_0929900</name>
    <name evidence="2" type="ORF">PRG01_0939500</name>
</gene>
<dbReference type="VEuPathDB" id="PlasmoDB:PRG01_0939500"/>
<dbReference type="EMBL" id="LT969572">
    <property type="protein sequence ID" value="SOV79045.1"/>
    <property type="molecule type" value="Genomic_DNA"/>
</dbReference>
<dbReference type="GO" id="GO:0016301">
    <property type="term" value="F:kinase activity"/>
    <property type="evidence" value="ECO:0007669"/>
    <property type="project" value="UniProtKB-KW"/>
</dbReference>
<dbReference type="InterPro" id="IPR027417">
    <property type="entry name" value="P-loop_NTPase"/>
</dbReference>
<evidence type="ECO:0000313" key="1">
    <source>
        <dbReference type="EMBL" id="CDO64378.1"/>
    </source>
</evidence>
<dbReference type="Proteomes" id="UP000240500">
    <property type="component" value="Chromosome 9"/>
</dbReference>
<reference evidence="1" key="1">
    <citation type="submission" date="2014-01" db="EMBL/GenBank/DDBJ databases">
        <authorList>
            <person name="Aslett M."/>
        </authorList>
    </citation>
    <scope>NUCLEOTIDE SEQUENCE</scope>
    <source>
        <strain evidence="1">CDC</strain>
    </source>
</reference>
<keyword evidence="3" id="KW-1185">Reference proteome</keyword>
<organism evidence="1 3">
    <name type="scientific">Plasmodium reichenowi</name>
    <dbReference type="NCBI Taxonomy" id="5854"/>
    <lineage>
        <taxon>Eukaryota</taxon>
        <taxon>Sar</taxon>
        <taxon>Alveolata</taxon>
        <taxon>Apicomplexa</taxon>
        <taxon>Aconoidasida</taxon>
        <taxon>Haemosporida</taxon>
        <taxon>Plasmodiidae</taxon>
        <taxon>Plasmodium</taxon>
        <taxon>Plasmodium (Laverania)</taxon>
    </lineage>
</organism>
<keyword evidence="1" id="KW-0808">Transferase</keyword>